<dbReference type="Gene3D" id="3.80.10.10">
    <property type="entry name" value="Ribonuclease Inhibitor"/>
    <property type="match status" value="2"/>
</dbReference>
<dbReference type="InterPro" id="IPR001611">
    <property type="entry name" value="Leu-rich_rpt"/>
</dbReference>
<dbReference type="RefSeq" id="XP_008614814.1">
    <property type="nucleotide sequence ID" value="XM_008616592.1"/>
</dbReference>
<dbReference type="EMBL" id="JH767167">
    <property type="protein sequence ID" value="EQC31807.1"/>
    <property type="molecule type" value="Genomic_DNA"/>
</dbReference>
<reference evidence="2 3" key="1">
    <citation type="submission" date="2012-04" db="EMBL/GenBank/DDBJ databases">
        <title>The Genome Sequence of Saprolegnia declina VS20.</title>
        <authorList>
            <consortium name="The Broad Institute Genome Sequencing Platform"/>
            <person name="Russ C."/>
            <person name="Nusbaum C."/>
            <person name="Tyler B."/>
            <person name="van West P."/>
            <person name="Dieguez-Uribeondo J."/>
            <person name="de Bruijn I."/>
            <person name="Tripathy S."/>
            <person name="Jiang R."/>
            <person name="Young S.K."/>
            <person name="Zeng Q."/>
            <person name="Gargeya S."/>
            <person name="Fitzgerald M."/>
            <person name="Haas B."/>
            <person name="Abouelleil A."/>
            <person name="Alvarado L."/>
            <person name="Arachchi H.M."/>
            <person name="Berlin A."/>
            <person name="Chapman S.B."/>
            <person name="Goldberg J."/>
            <person name="Griggs A."/>
            <person name="Gujja S."/>
            <person name="Hansen M."/>
            <person name="Howarth C."/>
            <person name="Imamovic A."/>
            <person name="Larimer J."/>
            <person name="McCowen C."/>
            <person name="Montmayeur A."/>
            <person name="Murphy C."/>
            <person name="Neiman D."/>
            <person name="Pearson M."/>
            <person name="Priest M."/>
            <person name="Roberts A."/>
            <person name="Saif S."/>
            <person name="Shea T."/>
            <person name="Sisk P."/>
            <person name="Sykes S."/>
            <person name="Wortman J."/>
            <person name="Nusbaum C."/>
            <person name="Birren B."/>
        </authorList>
    </citation>
    <scope>NUCLEOTIDE SEQUENCE [LARGE SCALE GENOMIC DNA]</scope>
    <source>
        <strain evidence="2 3">VS20</strain>
    </source>
</reference>
<dbReference type="InParanoid" id="T0RNZ8"/>
<dbReference type="OMA" id="DWSQTYV"/>
<keyword evidence="3" id="KW-1185">Reference proteome</keyword>
<evidence type="ECO:0000313" key="2">
    <source>
        <dbReference type="EMBL" id="EQC31807.1"/>
    </source>
</evidence>
<dbReference type="AlphaFoldDB" id="T0RNZ8"/>
<dbReference type="Pfam" id="PF00560">
    <property type="entry name" value="LRR_1"/>
    <property type="match status" value="1"/>
</dbReference>
<dbReference type="OrthoDB" id="120976at2759"/>
<dbReference type="PANTHER" id="PTHR24111:SF0">
    <property type="entry name" value="LEUCINE-RICH REPEAT-CONTAINING PROTEIN"/>
    <property type="match status" value="1"/>
</dbReference>
<dbReference type="STRING" id="1156394.T0RNZ8"/>
<sequence length="280" mass="30045">MPSTDDADDSDDDALWKFAPPPASVLRDASTATDVDMTPFYDVDPTFEHKLRALGPRSYHAESLRVACRDNVTSLDWSQTYVTQRHMDALSAYVALTSRHLVSLTLSKNALGPSGAELLGLALVTNNTIEYLDVSETELTGSPLRPSFAGLSKLVQGWESKRSVLRHLNIAGAGLQPNGVRLVCSALAFHRTLTALNISSNMAGIFKDKQGYVALASLLRFSGSLTSLDMSNNPFQSAATGTLVEALDGNTGLTSLNATGCSVADALYQLHLPALFDLRL</sequence>
<dbReference type="SUPFAM" id="SSF52047">
    <property type="entry name" value="RNI-like"/>
    <property type="match status" value="1"/>
</dbReference>
<organism evidence="2 3">
    <name type="scientific">Saprolegnia diclina (strain VS20)</name>
    <dbReference type="NCBI Taxonomy" id="1156394"/>
    <lineage>
        <taxon>Eukaryota</taxon>
        <taxon>Sar</taxon>
        <taxon>Stramenopiles</taxon>
        <taxon>Oomycota</taxon>
        <taxon>Saprolegniomycetes</taxon>
        <taxon>Saprolegniales</taxon>
        <taxon>Saprolegniaceae</taxon>
        <taxon>Saprolegnia</taxon>
    </lineage>
</organism>
<gene>
    <name evidence="2" type="ORF">SDRG_10596</name>
</gene>
<dbReference type="PANTHER" id="PTHR24111">
    <property type="entry name" value="LEUCINE-RICH REPEAT-CONTAINING PROTEIN 34"/>
    <property type="match status" value="1"/>
</dbReference>
<dbReference type="InterPro" id="IPR052201">
    <property type="entry name" value="LRR-containing_regulator"/>
</dbReference>
<dbReference type="Pfam" id="PF13516">
    <property type="entry name" value="LRR_6"/>
    <property type="match status" value="1"/>
</dbReference>
<dbReference type="eggNOG" id="ENOG502S5EU">
    <property type="taxonomic scope" value="Eukaryota"/>
</dbReference>
<evidence type="ECO:0000313" key="3">
    <source>
        <dbReference type="Proteomes" id="UP000030762"/>
    </source>
</evidence>
<dbReference type="VEuPathDB" id="FungiDB:SDRG_10596"/>
<dbReference type="InterPro" id="IPR032675">
    <property type="entry name" value="LRR_dom_sf"/>
</dbReference>
<proteinExistence type="predicted"/>
<keyword evidence="1" id="KW-0677">Repeat</keyword>
<accession>T0RNZ8</accession>
<name>T0RNZ8_SAPDV</name>
<evidence type="ECO:0000256" key="1">
    <source>
        <dbReference type="ARBA" id="ARBA00022737"/>
    </source>
</evidence>
<protein>
    <submittedName>
        <fullName evidence="2">Uncharacterized protein</fullName>
    </submittedName>
</protein>
<dbReference type="SMART" id="SM00368">
    <property type="entry name" value="LRR_RI"/>
    <property type="match status" value="3"/>
</dbReference>
<dbReference type="GeneID" id="19951323"/>
<dbReference type="Proteomes" id="UP000030762">
    <property type="component" value="Unassembled WGS sequence"/>
</dbReference>